<dbReference type="EMBL" id="BGPR01016403">
    <property type="protein sequence ID" value="GBN72858.1"/>
    <property type="molecule type" value="Genomic_DNA"/>
</dbReference>
<comment type="caution">
    <text evidence="1">The sequence shown here is derived from an EMBL/GenBank/DDBJ whole genome shotgun (WGS) entry which is preliminary data.</text>
</comment>
<keyword evidence="2" id="KW-1185">Reference proteome</keyword>
<sequence>MLQKAKSSKVNKQLDSEKISFGSAIPHPLPFPVAMATTSPLFPVKEAAHVKAGVLCIKSSFSRYKSTVTKVSYRLYLSTKTGINQL</sequence>
<dbReference type="Proteomes" id="UP000499080">
    <property type="component" value="Unassembled WGS sequence"/>
</dbReference>
<reference evidence="1 2" key="1">
    <citation type="journal article" date="2019" name="Sci. Rep.">
        <title>Orb-weaving spider Araneus ventricosus genome elucidates the spidroin gene catalogue.</title>
        <authorList>
            <person name="Kono N."/>
            <person name="Nakamura H."/>
            <person name="Ohtoshi R."/>
            <person name="Moran D.A.P."/>
            <person name="Shinohara A."/>
            <person name="Yoshida Y."/>
            <person name="Fujiwara M."/>
            <person name="Mori M."/>
            <person name="Tomita M."/>
            <person name="Arakawa K."/>
        </authorList>
    </citation>
    <scope>NUCLEOTIDE SEQUENCE [LARGE SCALE GENOMIC DNA]</scope>
</reference>
<organism evidence="1 2">
    <name type="scientific">Araneus ventricosus</name>
    <name type="common">Orbweaver spider</name>
    <name type="synonym">Epeira ventricosa</name>
    <dbReference type="NCBI Taxonomy" id="182803"/>
    <lineage>
        <taxon>Eukaryota</taxon>
        <taxon>Metazoa</taxon>
        <taxon>Ecdysozoa</taxon>
        <taxon>Arthropoda</taxon>
        <taxon>Chelicerata</taxon>
        <taxon>Arachnida</taxon>
        <taxon>Araneae</taxon>
        <taxon>Araneomorphae</taxon>
        <taxon>Entelegynae</taxon>
        <taxon>Araneoidea</taxon>
        <taxon>Araneidae</taxon>
        <taxon>Araneus</taxon>
    </lineage>
</organism>
<evidence type="ECO:0000313" key="1">
    <source>
        <dbReference type="EMBL" id="GBN72858.1"/>
    </source>
</evidence>
<name>A0A4Y2RAT8_ARAVE</name>
<protein>
    <submittedName>
        <fullName evidence="1">Uncharacterized protein</fullName>
    </submittedName>
</protein>
<accession>A0A4Y2RAT8</accession>
<gene>
    <name evidence="1" type="ORF">AVEN_136185_1</name>
</gene>
<evidence type="ECO:0000313" key="2">
    <source>
        <dbReference type="Proteomes" id="UP000499080"/>
    </source>
</evidence>
<dbReference type="AlphaFoldDB" id="A0A4Y2RAT8"/>
<proteinExistence type="predicted"/>